<comment type="caution">
    <text evidence="1">The sequence shown here is derived from an EMBL/GenBank/DDBJ whole genome shotgun (WGS) entry which is preliminary data.</text>
</comment>
<name>A0AAP0K3R0_9MAGN</name>
<gene>
    <name evidence="1" type="ORF">Sjap_004053</name>
</gene>
<dbReference type="AlphaFoldDB" id="A0AAP0K3R0"/>
<dbReference type="EMBL" id="JBBNAE010000002">
    <property type="protein sequence ID" value="KAK9144150.1"/>
    <property type="molecule type" value="Genomic_DNA"/>
</dbReference>
<evidence type="ECO:0000313" key="1">
    <source>
        <dbReference type="EMBL" id="KAK9144150.1"/>
    </source>
</evidence>
<accession>A0AAP0K3R0</accession>
<keyword evidence="2" id="KW-1185">Reference proteome</keyword>
<reference evidence="1 2" key="1">
    <citation type="submission" date="2024-01" db="EMBL/GenBank/DDBJ databases">
        <title>Genome assemblies of Stephania.</title>
        <authorList>
            <person name="Yang L."/>
        </authorList>
    </citation>
    <scope>NUCLEOTIDE SEQUENCE [LARGE SCALE GENOMIC DNA]</scope>
    <source>
        <strain evidence="1">QJT</strain>
        <tissue evidence="1">Leaf</tissue>
    </source>
</reference>
<evidence type="ECO:0000313" key="2">
    <source>
        <dbReference type="Proteomes" id="UP001417504"/>
    </source>
</evidence>
<organism evidence="1 2">
    <name type="scientific">Stephania japonica</name>
    <dbReference type="NCBI Taxonomy" id="461633"/>
    <lineage>
        <taxon>Eukaryota</taxon>
        <taxon>Viridiplantae</taxon>
        <taxon>Streptophyta</taxon>
        <taxon>Embryophyta</taxon>
        <taxon>Tracheophyta</taxon>
        <taxon>Spermatophyta</taxon>
        <taxon>Magnoliopsida</taxon>
        <taxon>Ranunculales</taxon>
        <taxon>Menispermaceae</taxon>
        <taxon>Menispermoideae</taxon>
        <taxon>Cissampelideae</taxon>
        <taxon>Stephania</taxon>
    </lineage>
</organism>
<proteinExistence type="predicted"/>
<protein>
    <submittedName>
        <fullName evidence="1">Uncharacterized protein</fullName>
    </submittedName>
</protein>
<dbReference type="Proteomes" id="UP001417504">
    <property type="component" value="Unassembled WGS sequence"/>
</dbReference>
<sequence length="105" mass="11929">MPPLGVCRAFVSFFLDHLFEERRKLAWIYCHLFSLKPHKHEKKSLIVFPALAKSILAHKFPTSKCAGKAIYVSLRNLANNKLEGAIPENLSSCTNLNDLTERSMD</sequence>